<dbReference type="Proteomes" id="UP001142055">
    <property type="component" value="Chromosome 1"/>
</dbReference>
<reference evidence="2" key="1">
    <citation type="submission" date="2022-12" db="EMBL/GenBank/DDBJ databases">
        <title>Genome assemblies of Blomia tropicalis.</title>
        <authorList>
            <person name="Cui Y."/>
        </authorList>
    </citation>
    <scope>NUCLEOTIDE SEQUENCE</scope>
    <source>
        <tissue evidence="2">Adult mites</tissue>
    </source>
</reference>
<dbReference type="InterPro" id="IPR001849">
    <property type="entry name" value="PH_domain"/>
</dbReference>
<keyword evidence="3" id="KW-1185">Reference proteome</keyword>
<evidence type="ECO:0000313" key="2">
    <source>
        <dbReference type="EMBL" id="KAJ6224767.1"/>
    </source>
</evidence>
<dbReference type="AlphaFoldDB" id="A0A9Q0MFL4"/>
<dbReference type="SMART" id="SM00233">
    <property type="entry name" value="PH"/>
    <property type="match status" value="1"/>
</dbReference>
<dbReference type="PROSITE" id="PS50003">
    <property type="entry name" value="PH_DOMAIN"/>
    <property type="match status" value="1"/>
</dbReference>
<dbReference type="OMA" id="NDKEPLG"/>
<dbReference type="Pfam" id="PF00169">
    <property type="entry name" value="PH"/>
    <property type="match status" value="1"/>
</dbReference>
<sequence length="142" mass="16709">MRFNKHSLLQIASGSAIKEGSMFYKVNDNAFKERWFKLCANLLFYYQKNVPGRDQEPVGVLLMENFVTIRDNENLPNTFSIPEPDVKYFFFNMNSKNSNEWFEQLSRVSYRQQRLYLSSLRTQIKDATGNDPLESTAWSDKL</sequence>
<dbReference type="EMBL" id="JAPWDV010000001">
    <property type="protein sequence ID" value="KAJ6224767.1"/>
    <property type="molecule type" value="Genomic_DNA"/>
</dbReference>
<comment type="caution">
    <text evidence="2">The sequence shown here is derived from an EMBL/GenBank/DDBJ whole genome shotgun (WGS) entry which is preliminary data.</text>
</comment>
<dbReference type="Gene3D" id="2.30.29.30">
    <property type="entry name" value="Pleckstrin-homology domain (PH domain)/Phosphotyrosine-binding domain (PTB)"/>
    <property type="match status" value="1"/>
</dbReference>
<proteinExistence type="predicted"/>
<evidence type="ECO:0000259" key="1">
    <source>
        <dbReference type="PROSITE" id="PS50003"/>
    </source>
</evidence>
<feature type="domain" description="PH" evidence="1">
    <location>
        <begin position="15"/>
        <end position="110"/>
    </location>
</feature>
<dbReference type="SUPFAM" id="SSF50729">
    <property type="entry name" value="PH domain-like"/>
    <property type="match status" value="1"/>
</dbReference>
<evidence type="ECO:0000313" key="3">
    <source>
        <dbReference type="Proteomes" id="UP001142055"/>
    </source>
</evidence>
<accession>A0A9Q0MFL4</accession>
<organism evidence="2 3">
    <name type="scientific">Blomia tropicalis</name>
    <name type="common">Mite</name>
    <dbReference type="NCBI Taxonomy" id="40697"/>
    <lineage>
        <taxon>Eukaryota</taxon>
        <taxon>Metazoa</taxon>
        <taxon>Ecdysozoa</taxon>
        <taxon>Arthropoda</taxon>
        <taxon>Chelicerata</taxon>
        <taxon>Arachnida</taxon>
        <taxon>Acari</taxon>
        <taxon>Acariformes</taxon>
        <taxon>Sarcoptiformes</taxon>
        <taxon>Astigmata</taxon>
        <taxon>Glycyphagoidea</taxon>
        <taxon>Echimyopodidae</taxon>
        <taxon>Blomia</taxon>
    </lineage>
</organism>
<dbReference type="InterPro" id="IPR011993">
    <property type="entry name" value="PH-like_dom_sf"/>
</dbReference>
<gene>
    <name evidence="2" type="ORF">RDWZM_003312</name>
</gene>
<protein>
    <recommendedName>
        <fullName evidence="1">PH domain-containing protein</fullName>
    </recommendedName>
</protein>
<name>A0A9Q0MFL4_BLOTA</name>